<gene>
    <name evidence="2" type="ORF">HDA34_000757</name>
</gene>
<comment type="caution">
    <text evidence="2">The sequence shown here is derived from an EMBL/GenBank/DDBJ whole genome shotgun (WGS) entry which is preliminary data.</text>
</comment>
<dbReference type="Pfam" id="PF19561">
    <property type="entry name" value="DUF6083"/>
    <property type="match status" value="1"/>
</dbReference>
<sequence>MSQEQPPPRHRLHEPQQIKQALFSDPADDAPATYLWSKPKRGRCRRCRLPIIWIYTEREAPWPFQPEEYESAGLPPKAQWRLPRRRKIIAIQRPAERPTDKVLIPHTHVCPFDEDSDSPALLRIQNELRASLEESDTEEKLS</sequence>
<dbReference type="EMBL" id="JACJIK010000001">
    <property type="protein sequence ID" value="MBA9059050.1"/>
    <property type="molecule type" value="Genomic_DNA"/>
</dbReference>
<accession>A0ABR6CZW5</accession>
<reference evidence="2 3" key="1">
    <citation type="submission" date="2020-08" db="EMBL/GenBank/DDBJ databases">
        <title>Sequencing the genomes of 1000 actinobacteria strains.</title>
        <authorList>
            <person name="Klenk H.-P."/>
        </authorList>
    </citation>
    <scope>NUCLEOTIDE SEQUENCE [LARGE SCALE GENOMIC DNA]</scope>
    <source>
        <strain evidence="2 3">DSM 21948</strain>
    </source>
</reference>
<keyword evidence="3" id="KW-1185">Reference proteome</keyword>
<dbReference type="RefSeq" id="WP_127435416.1">
    <property type="nucleotide sequence ID" value="NZ_BAAAYW010000035.1"/>
</dbReference>
<name>A0ABR6CZW5_9MICC</name>
<proteinExistence type="predicted"/>
<evidence type="ECO:0000313" key="3">
    <source>
        <dbReference type="Proteomes" id="UP000572670"/>
    </source>
</evidence>
<dbReference type="InterPro" id="IPR045729">
    <property type="entry name" value="DUF6083"/>
</dbReference>
<organism evidence="2 3">
    <name type="scientific">Micrococcus yunnanensis</name>
    <dbReference type="NCBI Taxonomy" id="566027"/>
    <lineage>
        <taxon>Bacteria</taxon>
        <taxon>Bacillati</taxon>
        <taxon>Actinomycetota</taxon>
        <taxon>Actinomycetes</taxon>
        <taxon>Micrococcales</taxon>
        <taxon>Micrococcaceae</taxon>
        <taxon>Micrococcus</taxon>
    </lineage>
</organism>
<dbReference type="GeneID" id="93363105"/>
<evidence type="ECO:0000256" key="1">
    <source>
        <dbReference type="SAM" id="MobiDB-lite"/>
    </source>
</evidence>
<evidence type="ECO:0000313" key="2">
    <source>
        <dbReference type="EMBL" id="MBA9059050.1"/>
    </source>
</evidence>
<protein>
    <submittedName>
        <fullName evidence="2">Uncharacterized protein</fullName>
    </submittedName>
</protein>
<dbReference type="Proteomes" id="UP000572670">
    <property type="component" value="Unassembled WGS sequence"/>
</dbReference>
<feature type="region of interest" description="Disordered" evidence="1">
    <location>
        <begin position="1"/>
        <end position="29"/>
    </location>
</feature>